<keyword evidence="5" id="KW-0121">Carboxypeptidase</keyword>
<evidence type="ECO:0000256" key="3">
    <source>
        <dbReference type="SAM" id="Phobius"/>
    </source>
</evidence>
<protein>
    <submittedName>
        <fullName evidence="5">Carboxypeptidase domain-containing protein</fullName>
    </submittedName>
</protein>
<keyword evidence="3" id="KW-0472">Membrane</keyword>
<keyword evidence="3" id="KW-0812">Transmembrane</keyword>
<dbReference type="Pfam" id="PF13539">
    <property type="entry name" value="Peptidase_M15_4"/>
    <property type="match status" value="1"/>
</dbReference>
<dbReference type="SUPFAM" id="SSF55166">
    <property type="entry name" value="Hedgehog/DD-peptidase"/>
    <property type="match status" value="1"/>
</dbReference>
<dbReference type="InterPro" id="IPR039561">
    <property type="entry name" value="Peptidase_M15C"/>
</dbReference>
<reference evidence="5" key="1">
    <citation type="journal article" date="2015" name="BMC Genomics">
        <title>Transcriptome profiling of a Rhizobium leguminosarum bv. trifolii rosR mutant reveals the role of the transcriptional regulator RosR in motility, synthesis of cell-surface components, and other cellular processes.</title>
        <authorList>
            <person name="Rachwal K."/>
            <person name="Matczynska E."/>
            <person name="Janczarek M."/>
        </authorList>
    </citation>
    <scope>NUCLEOTIDE SEQUENCE</scope>
    <source>
        <strain evidence="5">Rt24.2</strain>
    </source>
</reference>
<feature type="domain" description="Peptidase M15C" evidence="4">
    <location>
        <begin position="226"/>
        <end position="288"/>
    </location>
</feature>
<dbReference type="EMBL" id="KX491502">
    <property type="protein sequence ID" value="AOO93866.1"/>
    <property type="molecule type" value="Genomic_DNA"/>
</dbReference>
<feature type="region of interest" description="Disordered" evidence="2">
    <location>
        <begin position="74"/>
        <end position="124"/>
    </location>
</feature>
<organism evidence="5">
    <name type="scientific">Rhizobium leguminosarum bv. trifolii</name>
    <dbReference type="NCBI Taxonomy" id="386"/>
    <lineage>
        <taxon>Bacteria</taxon>
        <taxon>Pseudomonadati</taxon>
        <taxon>Pseudomonadota</taxon>
        <taxon>Alphaproteobacteria</taxon>
        <taxon>Hyphomicrobiales</taxon>
        <taxon>Rhizobiaceae</taxon>
        <taxon>Rhizobium/Agrobacterium group</taxon>
        <taxon>Rhizobium</taxon>
    </lineage>
</organism>
<evidence type="ECO:0000256" key="2">
    <source>
        <dbReference type="SAM" id="MobiDB-lite"/>
    </source>
</evidence>
<accession>A0A1C9I4F1</accession>
<evidence type="ECO:0000259" key="4">
    <source>
        <dbReference type="Pfam" id="PF13539"/>
    </source>
</evidence>
<keyword evidence="5" id="KW-0378">Hydrolase</keyword>
<keyword evidence="1" id="KW-0175">Coiled coil</keyword>
<feature type="transmembrane region" description="Helical" evidence="3">
    <location>
        <begin position="7"/>
        <end position="30"/>
    </location>
</feature>
<dbReference type="AlphaFoldDB" id="A0A1C9I4F1"/>
<keyword evidence="3" id="KW-1133">Transmembrane helix</keyword>
<sequence>MRPMNAIAAVVIGMSIVLAAVIFAFVGNLLQDTEFDPNAGKLDRLTQQLAQQDSEIRGLRSELNALKGRVSDVDGRVTELEKTPRPDPAQTAPVISPQGGQAPAPSPLFTDQFGGMAPQEEEENLTEPMQLAKKRFNENVIRPTPAVLRQILGEPRSTYSTTCEPVTNPKLLNALETRNIGHVRLTMIRPALDSLQQIMARLQKEEPDIYAAIGTEGALCARYVRGSAKSVSSHAWGAAVDLKLKKNLDNMGDNSTQFGLVVLAEFFNEAGWYWGAGYSREDSMHFEVGEALLRKWAAEGKL</sequence>
<evidence type="ECO:0000256" key="1">
    <source>
        <dbReference type="SAM" id="Coils"/>
    </source>
</evidence>
<evidence type="ECO:0000313" key="5">
    <source>
        <dbReference type="EMBL" id="AOO93866.1"/>
    </source>
</evidence>
<keyword evidence="5" id="KW-0645">Protease</keyword>
<dbReference type="GO" id="GO:0004180">
    <property type="term" value="F:carboxypeptidase activity"/>
    <property type="evidence" value="ECO:0007669"/>
    <property type="project" value="UniProtKB-KW"/>
</dbReference>
<dbReference type="InterPro" id="IPR009045">
    <property type="entry name" value="Zn_M74/Hedgehog-like"/>
</dbReference>
<name>A0A1C9I4F1_RHILT</name>
<reference evidence="5" key="2">
    <citation type="journal article" date="2016" name="Front. Microbiol.">
        <title>The Regulatory Protein RosR Affects Rhizobium leguminosarum bv. trifolii Protein Profiles, Cell Surface Properties, and Symbiosis with Clover.</title>
        <authorList>
            <person name="Rachwal K."/>
            <person name="Boguszewska A."/>
            <person name="Kopcinska J."/>
            <person name="Karas M."/>
            <person name="Tchorzewski M."/>
            <person name="Janczarek M."/>
        </authorList>
    </citation>
    <scope>NUCLEOTIDE SEQUENCE</scope>
    <source>
        <strain evidence="5">Rt24.2</strain>
    </source>
</reference>
<feature type="compositionally biased region" description="Basic and acidic residues" evidence="2">
    <location>
        <begin position="74"/>
        <end position="85"/>
    </location>
</feature>
<feature type="coiled-coil region" evidence="1">
    <location>
        <begin position="42"/>
        <end position="69"/>
    </location>
</feature>
<dbReference type="Gene3D" id="1.20.5.340">
    <property type="match status" value="1"/>
</dbReference>
<proteinExistence type="predicted"/>
<dbReference type="Gene3D" id="3.30.1380.10">
    <property type="match status" value="1"/>
</dbReference>